<dbReference type="VEuPathDB" id="FungiDB:PSTT_01488"/>
<evidence type="ECO:0000256" key="4">
    <source>
        <dbReference type="ARBA" id="ARBA00022737"/>
    </source>
</evidence>
<dbReference type="Proteomes" id="UP000239156">
    <property type="component" value="Unassembled WGS sequence"/>
</dbReference>
<organism evidence="9 10">
    <name type="scientific">Puccinia striiformis</name>
    <dbReference type="NCBI Taxonomy" id="27350"/>
    <lineage>
        <taxon>Eukaryota</taxon>
        <taxon>Fungi</taxon>
        <taxon>Dikarya</taxon>
        <taxon>Basidiomycota</taxon>
        <taxon>Pucciniomycotina</taxon>
        <taxon>Pucciniomycetes</taxon>
        <taxon>Pucciniales</taxon>
        <taxon>Pucciniaceae</taxon>
        <taxon>Puccinia</taxon>
    </lineage>
</organism>
<dbReference type="GO" id="GO:0002183">
    <property type="term" value="P:cytoplasmic translational initiation"/>
    <property type="evidence" value="ECO:0007669"/>
    <property type="project" value="TreeGrafter"/>
</dbReference>
<dbReference type="GO" id="GO:0003723">
    <property type="term" value="F:RNA binding"/>
    <property type="evidence" value="ECO:0007669"/>
    <property type="project" value="TreeGrafter"/>
</dbReference>
<evidence type="ECO:0000256" key="5">
    <source>
        <dbReference type="ARBA" id="ARBA00022917"/>
    </source>
</evidence>
<dbReference type="PROSITE" id="PS00678">
    <property type="entry name" value="WD_REPEATS_1"/>
    <property type="match status" value="1"/>
</dbReference>
<gene>
    <name evidence="9" type="ORF">PSTT_01488</name>
</gene>
<evidence type="ECO:0000313" key="9">
    <source>
        <dbReference type="EMBL" id="POW16349.1"/>
    </source>
</evidence>
<dbReference type="GO" id="GO:0071541">
    <property type="term" value="C:eukaryotic translation initiation factor 3 complex, eIF3m"/>
    <property type="evidence" value="ECO:0007669"/>
    <property type="project" value="TreeGrafter"/>
</dbReference>
<keyword evidence="4" id="KW-0677">Repeat</keyword>
<feature type="repeat" description="WD" evidence="8">
    <location>
        <begin position="242"/>
        <end position="283"/>
    </location>
</feature>
<dbReference type="PROSITE" id="PS50082">
    <property type="entry name" value="WD_REPEATS_2"/>
    <property type="match status" value="4"/>
</dbReference>
<feature type="non-terminal residue" evidence="9">
    <location>
        <position position="393"/>
    </location>
</feature>
<evidence type="ECO:0000256" key="3">
    <source>
        <dbReference type="ARBA" id="ARBA00022574"/>
    </source>
</evidence>
<accession>A0A2S4W3N0</accession>
<evidence type="ECO:0000313" key="10">
    <source>
        <dbReference type="Proteomes" id="UP000239156"/>
    </source>
</evidence>
<dbReference type="HAMAP" id="MF_03008">
    <property type="entry name" value="eIF3i"/>
    <property type="match status" value="1"/>
</dbReference>
<feature type="repeat" description="WD" evidence="8">
    <location>
        <begin position="209"/>
        <end position="240"/>
    </location>
</feature>
<keyword evidence="1" id="KW-0963">Cytoplasm</keyword>
<evidence type="ECO:0000256" key="6">
    <source>
        <dbReference type="ARBA" id="ARBA00038394"/>
    </source>
</evidence>
<dbReference type="InterPro" id="IPR019775">
    <property type="entry name" value="WD40_repeat_CS"/>
</dbReference>
<dbReference type="PANTHER" id="PTHR19877">
    <property type="entry name" value="EUKARYOTIC TRANSLATION INITIATION FACTOR 3 SUBUNIT I"/>
    <property type="match status" value="1"/>
</dbReference>
<keyword evidence="2" id="KW-0396">Initiation factor</keyword>
<dbReference type="InterPro" id="IPR027525">
    <property type="entry name" value="eIF3i"/>
</dbReference>
<dbReference type="PROSITE" id="PS50294">
    <property type="entry name" value="WD_REPEATS_REGION"/>
    <property type="match status" value="2"/>
</dbReference>
<dbReference type="PANTHER" id="PTHR19877:SF1">
    <property type="entry name" value="EUKARYOTIC TRANSLATION INITIATION FACTOR 3 SUBUNIT I"/>
    <property type="match status" value="1"/>
</dbReference>
<feature type="non-terminal residue" evidence="9">
    <location>
        <position position="1"/>
    </location>
</feature>
<dbReference type="CDD" id="cd00200">
    <property type="entry name" value="WD40"/>
    <property type="match status" value="1"/>
</dbReference>
<dbReference type="InterPro" id="IPR036322">
    <property type="entry name" value="WD40_repeat_dom_sf"/>
</dbReference>
<evidence type="ECO:0000256" key="8">
    <source>
        <dbReference type="PROSITE-ProRule" id="PRU00221"/>
    </source>
</evidence>
<comment type="caution">
    <text evidence="9">The sequence shown here is derived from an EMBL/GenBank/DDBJ whole genome shotgun (WGS) entry which is preliminary data.</text>
</comment>
<evidence type="ECO:0000256" key="7">
    <source>
        <dbReference type="ARBA" id="ARBA00040390"/>
    </source>
</evidence>
<dbReference type="InterPro" id="IPR015943">
    <property type="entry name" value="WD40/YVTN_repeat-like_dom_sf"/>
</dbReference>
<dbReference type="SUPFAM" id="SSF50978">
    <property type="entry name" value="WD40 repeat-like"/>
    <property type="match status" value="1"/>
</dbReference>
<keyword evidence="5" id="KW-0648">Protein biosynthesis</keyword>
<reference evidence="9" key="1">
    <citation type="submission" date="2017-12" db="EMBL/GenBank/DDBJ databases">
        <title>Gene loss provides genomic basis for host adaptation in cereal stripe rust fungi.</title>
        <authorList>
            <person name="Xia C."/>
        </authorList>
    </citation>
    <scope>NUCLEOTIDE SEQUENCE [LARGE SCALE GENOMIC DNA]</scope>
    <source>
        <strain evidence="9">93-210</strain>
    </source>
</reference>
<evidence type="ECO:0000256" key="1">
    <source>
        <dbReference type="ARBA" id="ARBA00022490"/>
    </source>
</evidence>
<dbReference type="Pfam" id="PF24805">
    <property type="entry name" value="EIF3I"/>
    <property type="match status" value="1"/>
</dbReference>
<dbReference type="AlphaFoldDB" id="A0A2S4W3N0"/>
<evidence type="ECO:0000256" key="2">
    <source>
        <dbReference type="ARBA" id="ARBA00022540"/>
    </source>
</evidence>
<dbReference type="InterPro" id="IPR001680">
    <property type="entry name" value="WD40_rpt"/>
</dbReference>
<dbReference type="EMBL" id="PKSL01000008">
    <property type="protein sequence ID" value="POW16349.1"/>
    <property type="molecule type" value="Genomic_DNA"/>
</dbReference>
<protein>
    <recommendedName>
        <fullName evidence="7">Serine-threonine kinase receptor-associated protein</fullName>
    </recommendedName>
</protein>
<feature type="repeat" description="WD" evidence="8">
    <location>
        <begin position="63"/>
        <end position="104"/>
    </location>
</feature>
<keyword evidence="3 8" id="KW-0853">WD repeat</keyword>
<name>A0A2S4W3N0_9BASI</name>
<comment type="similarity">
    <text evidence="6">Belongs to the WD repeat STRAP family.</text>
</comment>
<keyword evidence="10" id="KW-1185">Reference proteome</keyword>
<dbReference type="GO" id="GO:0003743">
    <property type="term" value="F:translation initiation factor activity"/>
    <property type="evidence" value="ECO:0007669"/>
    <property type="project" value="UniProtKB-KW"/>
</dbReference>
<proteinExistence type="inferred from homology"/>
<dbReference type="SMART" id="SM00320">
    <property type="entry name" value="WD40"/>
    <property type="match status" value="7"/>
</dbReference>
<dbReference type="Gene3D" id="2.130.10.10">
    <property type="entry name" value="YVTN repeat-like/Quinoprotein amine dehydrogenase"/>
    <property type="match status" value="1"/>
</dbReference>
<feature type="repeat" description="WD" evidence="8">
    <location>
        <begin position="105"/>
        <end position="146"/>
    </location>
</feature>
<dbReference type="VEuPathDB" id="FungiDB:PSHT_11957"/>
<sequence>LACHNLRPGWVEKSGGLSIGAQARVWSAVKPLPQAPTNHKNFSRHFPLSEYRQPLGKMRPILLSGHERSLTQVKYNREGDLLFSCSKDHIINVWFTHNGERLGTYNGHNGTVWSVDVDSKSEYMVSGSADNSMRLWKVSSGECLKAWEFPTAVKRVAWSEDDTKIALVTEQRMGHQGAVRIFEINRDGGPQPDEPSLLFNPTGSKAQVVAFSPLDEHLVTGHENGKVALWDVNTGEEVASKEKNHVGLITDLQMSADRTYFVTSSKDKSARLYDTRTLEVIKSYQDPQTPLNSAALIPGKPYILVGGGQEAMAVTTTSARQGHFEIRMWHVVFEEEVSRIKGGFGPCNSIAVHPEGKGYAIGGEDGYVRLHHFDDNTFRAKPYGHETEPKELD</sequence>